<keyword evidence="14" id="KW-0175">Coiled coil</keyword>
<dbReference type="KEGG" id="cbw:RR42_m3589"/>
<evidence type="ECO:0000256" key="14">
    <source>
        <dbReference type="SAM" id="Coils"/>
    </source>
</evidence>
<keyword evidence="5 13" id="KW-1003">Cell membrane</keyword>
<comment type="function">
    <text evidence="13">Mediates influx of magnesium ions.</text>
</comment>
<evidence type="ECO:0000256" key="10">
    <source>
        <dbReference type="ARBA" id="ARBA00023065"/>
    </source>
</evidence>
<dbReference type="PANTHER" id="PTHR47685">
    <property type="entry name" value="MAGNESIUM TRANSPORT PROTEIN CORA"/>
    <property type="match status" value="1"/>
</dbReference>
<dbReference type="GO" id="GO:0015087">
    <property type="term" value="F:cobalt ion transmembrane transporter activity"/>
    <property type="evidence" value="ECO:0007669"/>
    <property type="project" value="UniProtKB-UniRule"/>
</dbReference>
<evidence type="ECO:0000256" key="2">
    <source>
        <dbReference type="ARBA" id="ARBA00009765"/>
    </source>
</evidence>
<evidence type="ECO:0000256" key="5">
    <source>
        <dbReference type="ARBA" id="ARBA00022475"/>
    </source>
</evidence>
<feature type="transmembrane region" description="Helical" evidence="13">
    <location>
        <begin position="293"/>
        <end position="313"/>
    </location>
</feature>
<keyword evidence="16" id="KW-1185">Reference proteome</keyword>
<keyword evidence="9 13" id="KW-1133">Transmembrane helix</keyword>
<dbReference type="InterPro" id="IPR045863">
    <property type="entry name" value="CorA_TM1_TM2"/>
</dbReference>
<evidence type="ECO:0000256" key="7">
    <source>
        <dbReference type="ARBA" id="ARBA00022692"/>
    </source>
</evidence>
<dbReference type="Pfam" id="PF01544">
    <property type="entry name" value="CorA"/>
    <property type="match status" value="1"/>
</dbReference>
<dbReference type="SUPFAM" id="SSF143865">
    <property type="entry name" value="CorA soluble domain-like"/>
    <property type="match status" value="1"/>
</dbReference>
<dbReference type="InterPro" id="IPR004488">
    <property type="entry name" value="Mg/Co-transport_prot_CorA"/>
</dbReference>
<dbReference type="InterPro" id="IPR050829">
    <property type="entry name" value="CorA_MIT"/>
</dbReference>
<accession>A0A0C4YDV6</accession>
<keyword evidence="8 13" id="KW-0460">Magnesium</keyword>
<proteinExistence type="inferred from homology"/>
<dbReference type="AlphaFoldDB" id="A0A0C4YDV6"/>
<protein>
    <recommendedName>
        <fullName evidence="3 13">Magnesium transport protein CorA</fullName>
    </recommendedName>
</protein>
<evidence type="ECO:0000256" key="11">
    <source>
        <dbReference type="ARBA" id="ARBA00023136"/>
    </source>
</evidence>
<dbReference type="NCBIfam" id="TIGR00383">
    <property type="entry name" value="corA"/>
    <property type="match status" value="1"/>
</dbReference>
<dbReference type="OrthoDB" id="9803416at2"/>
<dbReference type="InterPro" id="IPR045861">
    <property type="entry name" value="CorA_cytoplasmic_dom"/>
</dbReference>
<dbReference type="CDD" id="cd12835">
    <property type="entry name" value="EcCorA-like_1"/>
    <property type="match status" value="1"/>
</dbReference>
<evidence type="ECO:0000256" key="4">
    <source>
        <dbReference type="ARBA" id="ARBA00022448"/>
    </source>
</evidence>
<evidence type="ECO:0000256" key="8">
    <source>
        <dbReference type="ARBA" id="ARBA00022842"/>
    </source>
</evidence>
<evidence type="ECO:0000313" key="16">
    <source>
        <dbReference type="Proteomes" id="UP000031843"/>
    </source>
</evidence>
<evidence type="ECO:0000256" key="12">
    <source>
        <dbReference type="ARBA" id="ARBA00034269"/>
    </source>
</evidence>
<dbReference type="PANTHER" id="PTHR47685:SF1">
    <property type="entry name" value="MAGNESIUM TRANSPORT PROTEIN CORA"/>
    <property type="match status" value="1"/>
</dbReference>
<dbReference type="GO" id="GO:0015099">
    <property type="term" value="F:nickel cation transmembrane transporter activity"/>
    <property type="evidence" value="ECO:0007669"/>
    <property type="project" value="TreeGrafter"/>
</dbReference>
<comment type="similarity">
    <text evidence="2 13">Belongs to the CorA metal ion transporter (MIT) (TC 1.A.35) family.</text>
</comment>
<keyword evidence="4 13" id="KW-0813">Transport</keyword>
<feature type="transmembrane region" description="Helical" evidence="13">
    <location>
        <begin position="261"/>
        <end position="281"/>
    </location>
</feature>
<dbReference type="SUPFAM" id="SSF144083">
    <property type="entry name" value="Magnesium transport protein CorA, transmembrane region"/>
    <property type="match status" value="1"/>
</dbReference>
<reference evidence="15 16" key="1">
    <citation type="journal article" date="2015" name="Genome Announc.">
        <title>Complete Genome Sequence of Cupriavidus basilensis 4G11, Isolated from the Oak Ridge Field Research Center Site.</title>
        <authorList>
            <person name="Ray J."/>
            <person name="Waters R.J."/>
            <person name="Skerker J.M."/>
            <person name="Kuehl J.V."/>
            <person name="Price M.N."/>
            <person name="Huang J."/>
            <person name="Chakraborty R."/>
            <person name="Arkin A.P."/>
            <person name="Deutschbauer A."/>
        </authorList>
    </citation>
    <scope>NUCLEOTIDE SEQUENCE [LARGE SCALE GENOMIC DNA]</scope>
    <source>
        <strain evidence="15">4G11</strain>
    </source>
</reference>
<comment type="subcellular location">
    <subcellularLocation>
        <location evidence="1">Cell inner membrane</location>
        <topology evidence="1">Multi-pass membrane protein</topology>
    </subcellularLocation>
    <subcellularLocation>
        <location evidence="13">Membrane</location>
        <topology evidence="13">Multi-pass membrane protein</topology>
    </subcellularLocation>
</comment>
<dbReference type="Gene3D" id="1.20.58.340">
    <property type="entry name" value="Magnesium transport protein CorA, transmembrane region"/>
    <property type="match status" value="1"/>
</dbReference>
<dbReference type="InterPro" id="IPR002523">
    <property type="entry name" value="MgTranspt_CorA/ZnTranspt_ZntB"/>
</dbReference>
<dbReference type="EMBL" id="CP010536">
    <property type="protein sequence ID" value="AJG20955.1"/>
    <property type="molecule type" value="Genomic_DNA"/>
</dbReference>
<keyword evidence="6" id="KW-0997">Cell inner membrane</keyword>
<feature type="coiled-coil region" evidence="14">
    <location>
        <begin position="140"/>
        <end position="167"/>
    </location>
</feature>
<keyword evidence="7 13" id="KW-0812">Transmembrane</keyword>
<evidence type="ECO:0000256" key="13">
    <source>
        <dbReference type="RuleBase" id="RU362010"/>
    </source>
</evidence>
<dbReference type="GO" id="GO:0015095">
    <property type="term" value="F:magnesium ion transmembrane transporter activity"/>
    <property type="evidence" value="ECO:0007669"/>
    <property type="project" value="UniProtKB-UniRule"/>
</dbReference>
<comment type="catalytic activity">
    <reaction evidence="12">
        <text>Mg(2+)(in) = Mg(2+)(out)</text>
        <dbReference type="Rhea" id="RHEA:29827"/>
        <dbReference type="ChEBI" id="CHEBI:18420"/>
    </reaction>
</comment>
<name>A0A0C4YDV6_9BURK</name>
<evidence type="ECO:0000313" key="15">
    <source>
        <dbReference type="EMBL" id="AJG20955.1"/>
    </source>
</evidence>
<keyword evidence="10 13" id="KW-0406">Ion transport</keyword>
<evidence type="ECO:0000256" key="1">
    <source>
        <dbReference type="ARBA" id="ARBA00004429"/>
    </source>
</evidence>
<keyword evidence="11 13" id="KW-0472">Membrane</keyword>
<dbReference type="STRING" id="68895.RR42_m3589"/>
<dbReference type="RefSeq" id="WP_043349592.1">
    <property type="nucleotide sequence ID" value="NZ_CP010536.1"/>
</dbReference>
<evidence type="ECO:0000256" key="9">
    <source>
        <dbReference type="ARBA" id="ARBA00022989"/>
    </source>
</evidence>
<dbReference type="FunFam" id="1.20.58.340:FF:000001">
    <property type="entry name" value="Magnesium transport protein CorA"/>
    <property type="match status" value="1"/>
</dbReference>
<dbReference type="Gene3D" id="3.30.460.20">
    <property type="entry name" value="CorA soluble domain-like"/>
    <property type="match status" value="1"/>
</dbReference>
<organism evidence="15 16">
    <name type="scientific">Cupriavidus basilensis</name>
    <dbReference type="NCBI Taxonomy" id="68895"/>
    <lineage>
        <taxon>Bacteria</taxon>
        <taxon>Pseudomonadati</taxon>
        <taxon>Pseudomonadota</taxon>
        <taxon>Betaproteobacteria</taxon>
        <taxon>Burkholderiales</taxon>
        <taxon>Burkholderiaceae</taxon>
        <taxon>Cupriavidus</taxon>
    </lineage>
</organism>
<sequence length="320" mass="36658">MINLFVLQKGRLAQEQVDDRNELLQHKPIWIDVISPDDEELAWIKEAYGVALPELEDLGDLEASARYFEGEDENIHIRTDFLLDEEDISRNVRVAFVLTRDVLFSIHDEDLPVFRLVRLRARMRPGSVRNAKDVLMDLYATDAEYSADSIEEVYERLEEASKRVLAENVTDAAAADVLETIAREEDLNGRIRRNVMDTRRAVSFLMRSQLLSAEQQDEARQILRDIDSIENHTAFLFDKINFLMDATVGFININQNKIIKLFSVVSVALMPPTLIASIYGMNFKFMPELDWAAGYPWAIGLMAVSAAIPLVYFKRKGWLS</sequence>
<evidence type="ECO:0000256" key="3">
    <source>
        <dbReference type="ARBA" id="ARBA00019439"/>
    </source>
</evidence>
<evidence type="ECO:0000256" key="6">
    <source>
        <dbReference type="ARBA" id="ARBA00022519"/>
    </source>
</evidence>
<gene>
    <name evidence="13" type="primary">corA</name>
    <name evidence="15" type="ORF">RR42_m3589</name>
</gene>
<dbReference type="GO" id="GO:0005886">
    <property type="term" value="C:plasma membrane"/>
    <property type="evidence" value="ECO:0007669"/>
    <property type="project" value="UniProtKB-SubCell"/>
</dbReference>
<dbReference type="Proteomes" id="UP000031843">
    <property type="component" value="Chromosome main"/>
</dbReference>